<accession>A0A9N9B7P4</accession>
<dbReference type="EMBL" id="CAJVPZ010004979">
    <property type="protein sequence ID" value="CAG8554376.1"/>
    <property type="molecule type" value="Genomic_DNA"/>
</dbReference>
<protein>
    <submittedName>
        <fullName evidence="2">14762_t:CDS:1</fullName>
    </submittedName>
</protein>
<comment type="caution">
    <text evidence="2">The sequence shown here is derived from an EMBL/GenBank/DDBJ whole genome shotgun (WGS) entry which is preliminary data.</text>
</comment>
<proteinExistence type="predicted"/>
<sequence length="77" mass="8446">MKKVLSSTEAPKGYSKEESISDSSVIPGLLNDALAGSIMGFTETGYMWESLFQIYIEYFVSSIPPARSVLLILDGHK</sequence>
<dbReference type="OrthoDB" id="5425161at2759"/>
<organism evidence="2 3">
    <name type="scientific">Racocetra fulgida</name>
    <dbReference type="NCBI Taxonomy" id="60492"/>
    <lineage>
        <taxon>Eukaryota</taxon>
        <taxon>Fungi</taxon>
        <taxon>Fungi incertae sedis</taxon>
        <taxon>Mucoromycota</taxon>
        <taxon>Glomeromycotina</taxon>
        <taxon>Glomeromycetes</taxon>
        <taxon>Diversisporales</taxon>
        <taxon>Gigasporaceae</taxon>
        <taxon>Racocetra</taxon>
    </lineage>
</organism>
<dbReference type="AlphaFoldDB" id="A0A9N9B7P4"/>
<evidence type="ECO:0000313" key="3">
    <source>
        <dbReference type="Proteomes" id="UP000789396"/>
    </source>
</evidence>
<evidence type="ECO:0000256" key="1">
    <source>
        <dbReference type="SAM" id="MobiDB-lite"/>
    </source>
</evidence>
<gene>
    <name evidence="2" type="ORF">RFULGI_LOCUS4783</name>
</gene>
<dbReference type="Proteomes" id="UP000789396">
    <property type="component" value="Unassembled WGS sequence"/>
</dbReference>
<evidence type="ECO:0000313" key="2">
    <source>
        <dbReference type="EMBL" id="CAG8554376.1"/>
    </source>
</evidence>
<feature type="region of interest" description="Disordered" evidence="1">
    <location>
        <begin position="1"/>
        <end position="22"/>
    </location>
</feature>
<feature type="non-terminal residue" evidence="2">
    <location>
        <position position="77"/>
    </location>
</feature>
<name>A0A9N9B7P4_9GLOM</name>
<keyword evidence="3" id="KW-1185">Reference proteome</keyword>
<reference evidence="2" key="1">
    <citation type="submission" date="2021-06" db="EMBL/GenBank/DDBJ databases">
        <authorList>
            <person name="Kallberg Y."/>
            <person name="Tangrot J."/>
            <person name="Rosling A."/>
        </authorList>
    </citation>
    <scope>NUCLEOTIDE SEQUENCE</scope>
    <source>
        <strain evidence="2">IN212</strain>
    </source>
</reference>